<accession>A0A3P8MIE9</accession>
<organism evidence="8">
    <name type="scientific">Baku virus</name>
    <dbReference type="NCBI Taxonomy" id="1484571"/>
    <lineage>
        <taxon>Viruses</taxon>
        <taxon>Riboviria</taxon>
        <taxon>Orthornavirae</taxon>
        <taxon>Duplornaviricota</taxon>
        <taxon>Resentoviricetes</taxon>
        <taxon>Reovirales</taxon>
        <taxon>Sedoreoviridae</taxon>
        <taxon>Orbivirus</taxon>
    </lineage>
</organism>
<dbReference type="GO" id="GO:0039624">
    <property type="term" value="C:viral outer capsid"/>
    <property type="evidence" value="ECO:0007669"/>
    <property type="project" value="UniProtKB-KW"/>
</dbReference>
<reference evidence="8" key="1">
    <citation type="submission" date="2016-10" db="EMBL/GenBank/DDBJ databases">
        <title>Genetic diversity of tick-borne orbiviruses.</title>
        <authorList>
            <person name="Eremyan A.A."/>
            <person name="Alkhovsky S.V."/>
            <person name="Shchetinin A.M."/>
        </authorList>
    </citation>
    <scope>NUCLEOTIDE SEQUENCE</scope>
    <source>
        <strain evidence="8">LEIV-2275Uz</strain>
    </source>
</reference>
<dbReference type="GO" id="GO:0005198">
    <property type="term" value="F:structural molecule activity"/>
    <property type="evidence" value="ECO:0007669"/>
    <property type="project" value="InterPro"/>
</dbReference>
<dbReference type="InterPro" id="IPR001803">
    <property type="entry name" value="Orbi_VP7_capsid"/>
</dbReference>
<dbReference type="Gene3D" id="2.60.120.170">
    <property type="match status" value="1"/>
</dbReference>
<evidence type="ECO:0000256" key="4">
    <source>
        <dbReference type="ARBA" id="ARBA00022561"/>
    </source>
</evidence>
<dbReference type="Pfam" id="PF00897">
    <property type="entry name" value="Orbi_VP7"/>
    <property type="match status" value="1"/>
</dbReference>
<comment type="subcellular location">
    <subcellularLocation>
        <location evidence="1">Virion</location>
    </subcellularLocation>
</comment>
<evidence type="ECO:0000256" key="6">
    <source>
        <dbReference type="ARBA" id="ARBA00022844"/>
    </source>
</evidence>
<proteinExistence type="inferred from homology"/>
<sequence length="365" mass="40849">MDAYNARALSVLEGLALAADPRAHRDPVTETTLSIFMMRFNSTTTRPIVGAPMTREARRNNFYAALDVVYAALGITSQFVMPGYVQNPQTLAILARDEIPYTPSTFRRIQRIRVCSESACTLREEYFPYVNYTMLTGRAMPINPPADGSPRSYLVDPNTMQVHVEPDQTIVITEVVVPSAPNWVAAELAWYIQTNGPGANAAEDYSQDVDVYVNDRRLPAGLPYRIIPGDRIELANHDDFALGTAMFYIRRYWSTAPPRVIYDSMQADTCAVYVYYDRTWHRLRSYICAQVGLPPTHYPSEATQDPRRVLAIAVLSRLFDVYCALSPEIHLPAPEAAPGDLNQRLREAMQMLRGAQPPAAPQGGQ</sequence>
<keyword evidence="7" id="KW-0325">Glycoprotein</keyword>
<evidence type="ECO:0000256" key="7">
    <source>
        <dbReference type="ARBA" id="ARBA00023180"/>
    </source>
</evidence>
<evidence type="ECO:0000256" key="3">
    <source>
        <dbReference type="ARBA" id="ARBA00021788"/>
    </source>
</evidence>
<evidence type="ECO:0000256" key="2">
    <source>
        <dbReference type="ARBA" id="ARBA00009906"/>
    </source>
</evidence>
<dbReference type="EMBL" id="KY023346">
    <property type="protein sequence ID" value="ATW68825.1"/>
    <property type="molecule type" value="Genomic_RNA"/>
</dbReference>
<dbReference type="InterPro" id="IPR008935">
    <property type="entry name" value="Virus_capsid_a-hlx_vir"/>
</dbReference>
<gene>
    <name evidence="8" type="primary">T13</name>
</gene>
<keyword evidence="5" id="KW-1152">Outer capsid protein</keyword>
<keyword evidence="4" id="KW-0167">Capsid protein</keyword>
<name>A0A3P8MIE9_9REOV</name>
<dbReference type="InterPro" id="IPR023176">
    <property type="entry name" value="Orbi_VP7_capsid_N"/>
</dbReference>
<comment type="similarity">
    <text evidence="2">Belongs to the orbivirus VP7 family.</text>
</comment>
<dbReference type="Gene3D" id="1.10.250.10">
    <property type="entry name" value="Bluetongue Virus 10, subunit 1, domain 1"/>
    <property type="match status" value="1"/>
</dbReference>
<dbReference type="SUPFAM" id="SSF48345">
    <property type="entry name" value="A virus capsid protein alpha-helical domain"/>
    <property type="match status" value="1"/>
</dbReference>
<dbReference type="InterPro" id="IPR023178">
    <property type="entry name" value="Orbi_VP7_capsid_C"/>
</dbReference>
<dbReference type="Gene3D" id="1.10.170.10">
    <property type="entry name" value="Bluetongue Virus 10, subunit 1, domain 3"/>
    <property type="match status" value="1"/>
</dbReference>
<protein>
    <recommendedName>
        <fullName evidence="3">Core protein VP7</fullName>
    </recommendedName>
</protein>
<evidence type="ECO:0000313" key="8">
    <source>
        <dbReference type="EMBL" id="ATW68825.1"/>
    </source>
</evidence>
<dbReference type="PRINTS" id="PR00903">
    <property type="entry name" value="VP7CAPSID"/>
</dbReference>
<evidence type="ECO:0000256" key="5">
    <source>
        <dbReference type="ARBA" id="ARBA00022770"/>
    </source>
</evidence>
<evidence type="ECO:0000256" key="1">
    <source>
        <dbReference type="ARBA" id="ARBA00004328"/>
    </source>
</evidence>
<keyword evidence="6" id="KW-0946">Virion</keyword>